<sequence length="79" mass="8614">MNRLTRIALTLFVSATILAFLAKARLERVQDLDPLKAAERIEQETQMGWLAVGISATMALGGIGLLGYQWRKGRPSAAS</sequence>
<evidence type="ECO:0000313" key="3">
    <source>
        <dbReference type="Proteomes" id="UP000557717"/>
    </source>
</evidence>
<keyword evidence="1" id="KW-1133">Transmembrane helix</keyword>
<dbReference type="EMBL" id="JACHFD010000020">
    <property type="protein sequence ID" value="MBB5353125.1"/>
    <property type="molecule type" value="Genomic_DNA"/>
</dbReference>
<organism evidence="2 3">
    <name type="scientific">Haloferula luteola</name>
    <dbReference type="NCBI Taxonomy" id="595692"/>
    <lineage>
        <taxon>Bacteria</taxon>
        <taxon>Pseudomonadati</taxon>
        <taxon>Verrucomicrobiota</taxon>
        <taxon>Verrucomicrobiia</taxon>
        <taxon>Verrucomicrobiales</taxon>
        <taxon>Verrucomicrobiaceae</taxon>
        <taxon>Haloferula</taxon>
    </lineage>
</organism>
<keyword evidence="1" id="KW-0472">Membrane</keyword>
<proteinExistence type="predicted"/>
<dbReference type="RefSeq" id="WP_184020715.1">
    <property type="nucleotide sequence ID" value="NZ_JACHFD010000020.1"/>
</dbReference>
<comment type="caution">
    <text evidence="2">The sequence shown here is derived from an EMBL/GenBank/DDBJ whole genome shotgun (WGS) entry which is preliminary data.</text>
</comment>
<accession>A0A840V529</accession>
<dbReference type="AlphaFoldDB" id="A0A840V529"/>
<name>A0A840V529_9BACT</name>
<keyword evidence="3" id="KW-1185">Reference proteome</keyword>
<dbReference type="Proteomes" id="UP000557717">
    <property type="component" value="Unassembled WGS sequence"/>
</dbReference>
<keyword evidence="1" id="KW-0812">Transmembrane</keyword>
<evidence type="ECO:0000313" key="2">
    <source>
        <dbReference type="EMBL" id="MBB5353125.1"/>
    </source>
</evidence>
<gene>
    <name evidence="2" type="ORF">HNR46_003378</name>
</gene>
<reference evidence="2 3" key="1">
    <citation type="submission" date="2020-08" db="EMBL/GenBank/DDBJ databases">
        <title>Genomic Encyclopedia of Type Strains, Phase IV (KMG-IV): sequencing the most valuable type-strain genomes for metagenomic binning, comparative biology and taxonomic classification.</title>
        <authorList>
            <person name="Goeker M."/>
        </authorList>
    </citation>
    <scope>NUCLEOTIDE SEQUENCE [LARGE SCALE GENOMIC DNA]</scope>
    <source>
        <strain evidence="2 3">YC6886</strain>
    </source>
</reference>
<evidence type="ECO:0000256" key="1">
    <source>
        <dbReference type="SAM" id="Phobius"/>
    </source>
</evidence>
<protein>
    <submittedName>
        <fullName evidence="2">Uncharacterized protein</fullName>
    </submittedName>
</protein>
<feature type="transmembrane region" description="Helical" evidence="1">
    <location>
        <begin position="48"/>
        <end position="68"/>
    </location>
</feature>